<evidence type="ECO:0000313" key="8">
    <source>
        <dbReference type="Proteomes" id="UP000694559"/>
    </source>
</evidence>
<name>A0A8C6XC81_NAJNA</name>
<dbReference type="PROSITE" id="PS50102">
    <property type="entry name" value="RRM"/>
    <property type="match status" value="1"/>
</dbReference>
<dbReference type="OMA" id="FECKDVA"/>
<sequence>MMAASGVASAATHLLSLDPERQREFQAEVHRVRKAASKNQKVKPGVVYVGHLPRGLYEAQLQQYFSQFGTVTRVRLSRSKKTGGSKGYAFVEFEYDEIAKIAADTMNNYLVREKLLKCEFMPAEKVHENLFKGSERKFRKPSYPAVKRYNRNRTAEEEQKMAERLLKKENKLRKRLAEKGIDYDFPGFSAQMPPIKKKMISKSDSNEDASVDDEDPTPVCTPTFFERRKSQPEDNEDEEVILKLPPTITKSTLQKNKVAKLQKKSANKKCKS</sequence>
<evidence type="ECO:0000256" key="1">
    <source>
        <dbReference type="ARBA" id="ARBA00004604"/>
    </source>
</evidence>
<keyword evidence="3" id="KW-0539">Nucleus</keyword>
<dbReference type="InterPro" id="IPR021043">
    <property type="entry name" value="NIFK_FHA_Ki67-binding"/>
</dbReference>
<dbReference type="Ensembl" id="ENSNNAT00000012343.1">
    <property type="protein sequence ID" value="ENSNNAP00000011802.1"/>
    <property type="gene ID" value="ENSNNAG00000007941.1"/>
</dbReference>
<evidence type="ECO:0000256" key="5">
    <source>
        <dbReference type="SAM" id="MobiDB-lite"/>
    </source>
</evidence>
<dbReference type="AlphaFoldDB" id="A0A8C6XC81"/>
<dbReference type="OrthoDB" id="21467at2759"/>
<organism evidence="7 8">
    <name type="scientific">Naja naja</name>
    <name type="common">Indian cobra</name>
    <dbReference type="NCBI Taxonomy" id="35670"/>
    <lineage>
        <taxon>Eukaryota</taxon>
        <taxon>Metazoa</taxon>
        <taxon>Chordata</taxon>
        <taxon>Craniata</taxon>
        <taxon>Vertebrata</taxon>
        <taxon>Euteleostomi</taxon>
        <taxon>Lepidosauria</taxon>
        <taxon>Squamata</taxon>
        <taxon>Bifurcata</taxon>
        <taxon>Unidentata</taxon>
        <taxon>Episquamata</taxon>
        <taxon>Toxicofera</taxon>
        <taxon>Serpentes</taxon>
        <taxon>Colubroidea</taxon>
        <taxon>Elapidae</taxon>
        <taxon>Elapinae</taxon>
        <taxon>Naja</taxon>
    </lineage>
</organism>
<dbReference type="PANTHER" id="PTHR46754">
    <property type="entry name" value="MKI67 FHA DOMAIN-INTERACTING NUCLEOLAR PHOSPHOPROTEIN"/>
    <property type="match status" value="1"/>
</dbReference>
<keyword evidence="2 4" id="KW-0694">RNA-binding</keyword>
<evidence type="ECO:0000256" key="3">
    <source>
        <dbReference type="ARBA" id="ARBA00023242"/>
    </source>
</evidence>
<proteinExistence type="predicted"/>
<dbReference type="CDD" id="cd12307">
    <property type="entry name" value="RRM_NIFK_like"/>
    <property type="match status" value="1"/>
</dbReference>
<evidence type="ECO:0000256" key="2">
    <source>
        <dbReference type="ARBA" id="ARBA00022884"/>
    </source>
</evidence>
<evidence type="ECO:0000256" key="4">
    <source>
        <dbReference type="PROSITE-ProRule" id="PRU00176"/>
    </source>
</evidence>
<dbReference type="GeneTree" id="ENSGT00390000011515"/>
<dbReference type="Gene3D" id="3.30.70.330">
    <property type="match status" value="1"/>
</dbReference>
<dbReference type="InterPro" id="IPR012677">
    <property type="entry name" value="Nucleotide-bd_a/b_plait_sf"/>
</dbReference>
<dbReference type="Pfam" id="PF12196">
    <property type="entry name" value="hNIFK_binding"/>
    <property type="match status" value="1"/>
</dbReference>
<reference evidence="7" key="2">
    <citation type="submission" date="2025-09" db="UniProtKB">
        <authorList>
            <consortium name="Ensembl"/>
        </authorList>
    </citation>
    <scope>IDENTIFICATION</scope>
</reference>
<dbReference type="GO" id="GO:0005737">
    <property type="term" value="C:cytoplasm"/>
    <property type="evidence" value="ECO:0007669"/>
    <property type="project" value="Ensembl"/>
</dbReference>
<feature type="domain" description="RRM" evidence="6">
    <location>
        <begin position="45"/>
        <end position="123"/>
    </location>
</feature>
<dbReference type="SUPFAM" id="SSF54928">
    <property type="entry name" value="RNA-binding domain, RBD"/>
    <property type="match status" value="1"/>
</dbReference>
<dbReference type="InterPro" id="IPR000504">
    <property type="entry name" value="RRM_dom"/>
</dbReference>
<dbReference type="GO" id="GO:0005730">
    <property type="term" value="C:nucleolus"/>
    <property type="evidence" value="ECO:0007669"/>
    <property type="project" value="UniProtKB-SubCell"/>
</dbReference>
<keyword evidence="8" id="KW-1185">Reference proteome</keyword>
<dbReference type="InterPro" id="IPR035979">
    <property type="entry name" value="RBD_domain_sf"/>
</dbReference>
<comment type="subcellular location">
    <subcellularLocation>
        <location evidence="1">Nucleus</location>
        <location evidence="1">Nucleolus</location>
    </subcellularLocation>
</comment>
<dbReference type="GO" id="GO:0003723">
    <property type="term" value="F:RNA binding"/>
    <property type="evidence" value="ECO:0007669"/>
    <property type="project" value="UniProtKB-UniRule"/>
</dbReference>
<dbReference type="Proteomes" id="UP000694559">
    <property type="component" value="Unplaced"/>
</dbReference>
<gene>
    <name evidence="7" type="primary">NIFK</name>
</gene>
<evidence type="ECO:0000313" key="7">
    <source>
        <dbReference type="Ensembl" id="ENSNNAP00000011802.1"/>
    </source>
</evidence>
<feature type="region of interest" description="Disordered" evidence="5">
    <location>
        <begin position="198"/>
        <end position="245"/>
    </location>
</feature>
<accession>A0A8C6XC81</accession>
<feature type="compositionally biased region" description="Acidic residues" evidence="5">
    <location>
        <begin position="206"/>
        <end position="216"/>
    </location>
</feature>
<protein>
    <submittedName>
        <fullName evidence="7">Nucleolar protein interacting with the FHA domain of MKI67</fullName>
    </submittedName>
</protein>
<dbReference type="GO" id="GO:0000794">
    <property type="term" value="C:condensed nuclear chromosome"/>
    <property type="evidence" value="ECO:0007669"/>
    <property type="project" value="Ensembl"/>
</dbReference>
<evidence type="ECO:0000259" key="6">
    <source>
        <dbReference type="PROSITE" id="PS50102"/>
    </source>
</evidence>
<dbReference type="SMART" id="SM00360">
    <property type="entry name" value="RRM"/>
    <property type="match status" value="1"/>
</dbReference>
<dbReference type="Pfam" id="PF00076">
    <property type="entry name" value="RRM_1"/>
    <property type="match status" value="1"/>
</dbReference>
<dbReference type="GO" id="GO:0005654">
    <property type="term" value="C:nucleoplasm"/>
    <property type="evidence" value="ECO:0007669"/>
    <property type="project" value="Ensembl"/>
</dbReference>
<reference evidence="7" key="1">
    <citation type="submission" date="2025-08" db="UniProtKB">
        <authorList>
            <consortium name="Ensembl"/>
        </authorList>
    </citation>
    <scope>IDENTIFICATION</scope>
</reference>